<dbReference type="PROSITE" id="PS50097">
    <property type="entry name" value="BTB"/>
    <property type="match status" value="1"/>
</dbReference>
<dbReference type="InParanoid" id="A0A409VP85"/>
<sequence>MSSPSPATAANDSHVLRPMTTDLPTSLEKEHREGEVSIRKHPIYYFDDGSLILDVQVERFKLHHALLSRHSRYFSSITLPNQSKGFDLDAKTGHYHVVVEEERGVKPKDVEALLQHFYHDKPLWDNSDFSHVSSLLRITSPQQFDFPQLHTTALRIFETLFPKDPSAFAHKHPLHEALDLAKQFKLDAVRKAVLYSLMTTTEFDTTGEDEGSNDPAVTTPSNPNAAQVNSCPNDPSPTIPTTANVDSNDSTIHPSVGSKNDDGISALTTPDLPLRISKADAAVCMTLMTKIVEHFTPILFTPAATPHMECTDVFADTWMKLVIQPAIDDDGVYKPLETLEKMKSIDWAAHGLCPSCVKEKDEEWTDEQRTVWSLMDKWLGIDTV</sequence>
<feature type="compositionally biased region" description="Polar residues" evidence="1">
    <location>
        <begin position="1"/>
        <end position="11"/>
    </location>
</feature>
<evidence type="ECO:0000313" key="3">
    <source>
        <dbReference type="EMBL" id="PPQ68074.1"/>
    </source>
</evidence>
<dbReference type="InterPro" id="IPR011333">
    <property type="entry name" value="SKP1/BTB/POZ_sf"/>
</dbReference>
<feature type="domain" description="BTB" evidence="2">
    <location>
        <begin position="47"/>
        <end position="121"/>
    </location>
</feature>
<name>A0A409VP85_9AGAR</name>
<gene>
    <name evidence="3" type="ORF">CVT24_002938</name>
</gene>
<dbReference type="CDD" id="cd18186">
    <property type="entry name" value="BTB_POZ_ZBTB_KLHL-like"/>
    <property type="match status" value="1"/>
</dbReference>
<dbReference type="STRING" id="181874.A0A409VP85"/>
<dbReference type="Pfam" id="PF00651">
    <property type="entry name" value="BTB"/>
    <property type="match status" value="1"/>
</dbReference>
<reference evidence="3 4" key="1">
    <citation type="journal article" date="2018" name="Evol. Lett.">
        <title>Horizontal gene cluster transfer increased hallucinogenic mushroom diversity.</title>
        <authorList>
            <person name="Reynolds H.T."/>
            <person name="Vijayakumar V."/>
            <person name="Gluck-Thaler E."/>
            <person name="Korotkin H.B."/>
            <person name="Matheny P.B."/>
            <person name="Slot J.C."/>
        </authorList>
    </citation>
    <scope>NUCLEOTIDE SEQUENCE [LARGE SCALE GENOMIC DNA]</scope>
    <source>
        <strain evidence="3 4">2629</strain>
    </source>
</reference>
<dbReference type="OrthoDB" id="3249359at2759"/>
<feature type="compositionally biased region" description="Polar residues" evidence="1">
    <location>
        <begin position="239"/>
        <end position="253"/>
    </location>
</feature>
<evidence type="ECO:0000313" key="4">
    <source>
        <dbReference type="Proteomes" id="UP000284842"/>
    </source>
</evidence>
<dbReference type="Proteomes" id="UP000284842">
    <property type="component" value="Unassembled WGS sequence"/>
</dbReference>
<dbReference type="EMBL" id="NHTK01006015">
    <property type="protein sequence ID" value="PPQ68074.1"/>
    <property type="molecule type" value="Genomic_DNA"/>
</dbReference>
<dbReference type="InterPro" id="IPR000210">
    <property type="entry name" value="BTB/POZ_dom"/>
</dbReference>
<comment type="caution">
    <text evidence="3">The sequence shown here is derived from an EMBL/GenBank/DDBJ whole genome shotgun (WGS) entry which is preliminary data.</text>
</comment>
<accession>A0A409VP85</accession>
<keyword evidence="4" id="KW-1185">Reference proteome</keyword>
<evidence type="ECO:0000256" key="1">
    <source>
        <dbReference type="SAM" id="MobiDB-lite"/>
    </source>
</evidence>
<feature type="region of interest" description="Disordered" evidence="1">
    <location>
        <begin position="204"/>
        <end position="264"/>
    </location>
</feature>
<feature type="region of interest" description="Disordered" evidence="1">
    <location>
        <begin position="1"/>
        <end position="34"/>
    </location>
</feature>
<feature type="compositionally biased region" description="Polar residues" evidence="1">
    <location>
        <begin position="215"/>
        <end position="233"/>
    </location>
</feature>
<organism evidence="3 4">
    <name type="scientific">Panaeolus cyanescens</name>
    <dbReference type="NCBI Taxonomy" id="181874"/>
    <lineage>
        <taxon>Eukaryota</taxon>
        <taxon>Fungi</taxon>
        <taxon>Dikarya</taxon>
        <taxon>Basidiomycota</taxon>
        <taxon>Agaricomycotina</taxon>
        <taxon>Agaricomycetes</taxon>
        <taxon>Agaricomycetidae</taxon>
        <taxon>Agaricales</taxon>
        <taxon>Agaricineae</taxon>
        <taxon>Galeropsidaceae</taxon>
        <taxon>Panaeolus</taxon>
    </lineage>
</organism>
<dbReference type="AlphaFoldDB" id="A0A409VP85"/>
<proteinExistence type="predicted"/>
<protein>
    <recommendedName>
        <fullName evidence="2">BTB domain-containing protein</fullName>
    </recommendedName>
</protein>
<dbReference type="Gene3D" id="3.30.710.10">
    <property type="entry name" value="Potassium Channel Kv1.1, Chain A"/>
    <property type="match status" value="1"/>
</dbReference>
<evidence type="ECO:0000259" key="2">
    <source>
        <dbReference type="PROSITE" id="PS50097"/>
    </source>
</evidence>